<evidence type="ECO:0000313" key="7">
    <source>
        <dbReference type="EMBL" id="OPA81489.1"/>
    </source>
</evidence>
<dbReference type="Gene3D" id="1.10.10.60">
    <property type="entry name" value="Homeodomain-like"/>
    <property type="match status" value="1"/>
</dbReference>
<evidence type="ECO:0000313" key="4">
    <source>
        <dbReference type="EMBL" id="OPA73832.1"/>
    </source>
</evidence>
<dbReference type="EMBL" id="MSZX01000004">
    <property type="protein sequence ID" value="OPA78310.1"/>
    <property type="molecule type" value="Genomic_DNA"/>
</dbReference>
<dbReference type="Proteomes" id="UP000190188">
    <property type="component" value="Unassembled WGS sequence"/>
</dbReference>
<name>A0A1T2X1U1_9BACL</name>
<dbReference type="RefSeq" id="WP_078497227.1">
    <property type="nucleotide sequence ID" value="NZ_MSZX01000001.1"/>
</dbReference>
<reference evidence="4 8" key="1">
    <citation type="submission" date="2017-01" db="EMBL/GenBank/DDBJ databases">
        <title>Genome analysis of Paenibacillus selenitrireducens ES3-24.</title>
        <authorList>
            <person name="Xu D."/>
            <person name="Yao R."/>
            <person name="Zheng S."/>
        </authorList>
    </citation>
    <scope>NUCLEOTIDE SEQUENCE [LARGE SCALE GENOMIC DNA]</scope>
    <source>
        <strain evidence="4 8">ES3-24</strain>
    </source>
</reference>
<dbReference type="EMBL" id="MSZX01000027">
    <property type="protein sequence ID" value="OPA72889.1"/>
    <property type="molecule type" value="Genomic_DNA"/>
</dbReference>
<dbReference type="OrthoDB" id="4379323at2"/>
<comment type="caution">
    <text evidence="4">The sequence shown here is derived from an EMBL/GenBank/DDBJ whole genome shotgun (WGS) entry which is preliminary data.</text>
</comment>
<feature type="coiled-coil region" evidence="1">
    <location>
        <begin position="62"/>
        <end position="103"/>
    </location>
</feature>
<dbReference type="Pfam" id="PF01527">
    <property type="entry name" value="HTH_Tnp_1"/>
    <property type="match status" value="1"/>
</dbReference>
<protein>
    <submittedName>
        <fullName evidence="4">Transposase</fullName>
    </submittedName>
</protein>
<evidence type="ECO:0000313" key="5">
    <source>
        <dbReference type="EMBL" id="OPA74554.1"/>
    </source>
</evidence>
<dbReference type="GO" id="GO:0006313">
    <property type="term" value="P:DNA transposition"/>
    <property type="evidence" value="ECO:0007669"/>
    <property type="project" value="InterPro"/>
</dbReference>
<dbReference type="GO" id="GO:0003677">
    <property type="term" value="F:DNA binding"/>
    <property type="evidence" value="ECO:0007669"/>
    <property type="project" value="InterPro"/>
</dbReference>
<evidence type="ECO:0000313" key="3">
    <source>
        <dbReference type="EMBL" id="OPA73340.1"/>
    </source>
</evidence>
<gene>
    <name evidence="7" type="ORF">BVG16_04050</name>
    <name evidence="6" type="ORF">BVG16_10485</name>
    <name evidence="5" type="ORF">BVG16_22545</name>
    <name evidence="4" type="ORF">BVG16_27535</name>
    <name evidence="3" type="ORF">BVG16_29510</name>
    <name evidence="2" type="ORF">BVG16_31735</name>
</gene>
<dbReference type="AlphaFoldDB" id="A0A1T2X1U1"/>
<dbReference type="InterPro" id="IPR009057">
    <property type="entry name" value="Homeodomain-like_sf"/>
</dbReference>
<dbReference type="InterPro" id="IPR002514">
    <property type="entry name" value="Transposase_8"/>
</dbReference>
<evidence type="ECO:0000256" key="1">
    <source>
        <dbReference type="SAM" id="Coils"/>
    </source>
</evidence>
<proteinExistence type="predicted"/>
<accession>A0A1T2X1U1</accession>
<keyword evidence="8" id="KW-1185">Reference proteome</keyword>
<evidence type="ECO:0000313" key="2">
    <source>
        <dbReference type="EMBL" id="OPA72889.1"/>
    </source>
</evidence>
<sequence length="105" mass="12759">MGEQRQRYNEEFKMQTVKYIQEQTKSLSEICDELSIPKSTVHQWIAQYRQFDQEAVNHPEKIKQLEQVLKNNEEENRRKEREINELKEELAILKKALHIFSKEKN</sequence>
<evidence type="ECO:0000313" key="6">
    <source>
        <dbReference type="EMBL" id="OPA78310.1"/>
    </source>
</evidence>
<dbReference type="EMBL" id="MSZX01000019">
    <property type="protein sequence ID" value="OPA73340.1"/>
    <property type="molecule type" value="Genomic_DNA"/>
</dbReference>
<dbReference type="GO" id="GO:0004803">
    <property type="term" value="F:transposase activity"/>
    <property type="evidence" value="ECO:0007669"/>
    <property type="project" value="InterPro"/>
</dbReference>
<dbReference type="EMBL" id="MSZX01000014">
    <property type="protein sequence ID" value="OPA73832.1"/>
    <property type="molecule type" value="Genomic_DNA"/>
</dbReference>
<dbReference type="SUPFAM" id="SSF46689">
    <property type="entry name" value="Homeodomain-like"/>
    <property type="match status" value="1"/>
</dbReference>
<dbReference type="EMBL" id="MSZX01000001">
    <property type="protein sequence ID" value="OPA81489.1"/>
    <property type="molecule type" value="Genomic_DNA"/>
</dbReference>
<dbReference type="STRING" id="1324314.BVG16_04050"/>
<evidence type="ECO:0000313" key="8">
    <source>
        <dbReference type="Proteomes" id="UP000190188"/>
    </source>
</evidence>
<keyword evidence="1" id="KW-0175">Coiled coil</keyword>
<organism evidence="4 8">
    <name type="scientific">Paenibacillus selenitireducens</name>
    <dbReference type="NCBI Taxonomy" id="1324314"/>
    <lineage>
        <taxon>Bacteria</taxon>
        <taxon>Bacillati</taxon>
        <taxon>Bacillota</taxon>
        <taxon>Bacilli</taxon>
        <taxon>Bacillales</taxon>
        <taxon>Paenibacillaceae</taxon>
        <taxon>Paenibacillus</taxon>
    </lineage>
</organism>
<dbReference type="EMBL" id="MSZX01000010">
    <property type="protein sequence ID" value="OPA74554.1"/>
    <property type="molecule type" value="Genomic_DNA"/>
</dbReference>